<proteinExistence type="predicted"/>
<protein>
    <recommendedName>
        <fullName evidence="2">CN hydrolase domain-containing protein</fullName>
    </recommendedName>
</protein>
<gene>
    <name evidence="3" type="ORF">METZ01_LOCUS265100</name>
</gene>
<dbReference type="PANTHER" id="PTHR43674:SF2">
    <property type="entry name" value="BETA-UREIDOPROPIONASE"/>
    <property type="match status" value="1"/>
</dbReference>
<dbReference type="CDD" id="cd07197">
    <property type="entry name" value="nitrilase"/>
    <property type="match status" value="1"/>
</dbReference>
<reference evidence="3" key="1">
    <citation type="submission" date="2018-05" db="EMBL/GenBank/DDBJ databases">
        <authorList>
            <person name="Lanie J.A."/>
            <person name="Ng W.-L."/>
            <person name="Kazmierczak K.M."/>
            <person name="Andrzejewski T.M."/>
            <person name="Davidsen T.M."/>
            <person name="Wayne K.J."/>
            <person name="Tettelin H."/>
            <person name="Glass J.I."/>
            <person name="Rusch D."/>
            <person name="Podicherti R."/>
            <person name="Tsui H.-C.T."/>
            <person name="Winkler M.E."/>
        </authorList>
    </citation>
    <scope>NUCLEOTIDE SEQUENCE</scope>
</reference>
<dbReference type="SUPFAM" id="SSF56317">
    <property type="entry name" value="Carbon-nitrogen hydrolase"/>
    <property type="match status" value="1"/>
</dbReference>
<name>A0A382JKB1_9ZZZZ</name>
<dbReference type="EMBL" id="UINC01074747">
    <property type="protein sequence ID" value="SVC12246.1"/>
    <property type="molecule type" value="Genomic_DNA"/>
</dbReference>
<dbReference type="PANTHER" id="PTHR43674">
    <property type="entry name" value="NITRILASE C965.09-RELATED"/>
    <property type="match status" value="1"/>
</dbReference>
<dbReference type="GO" id="GO:0016811">
    <property type="term" value="F:hydrolase activity, acting on carbon-nitrogen (but not peptide) bonds, in linear amides"/>
    <property type="evidence" value="ECO:0007669"/>
    <property type="project" value="TreeGrafter"/>
</dbReference>
<dbReference type="Pfam" id="PF00795">
    <property type="entry name" value="CN_hydrolase"/>
    <property type="match status" value="1"/>
</dbReference>
<organism evidence="3">
    <name type="scientific">marine metagenome</name>
    <dbReference type="NCBI Taxonomy" id="408172"/>
    <lineage>
        <taxon>unclassified sequences</taxon>
        <taxon>metagenomes</taxon>
        <taxon>ecological metagenomes</taxon>
    </lineage>
</organism>
<dbReference type="Gene3D" id="3.60.110.10">
    <property type="entry name" value="Carbon-nitrogen hydrolase"/>
    <property type="match status" value="1"/>
</dbReference>
<evidence type="ECO:0000313" key="3">
    <source>
        <dbReference type="EMBL" id="SVC12246.1"/>
    </source>
</evidence>
<sequence>MEIRVSGAQISVTRDIESNIKAIDRAIDYAISQKAEILLTPEGSLSGYTHEFDIQTTEEALASVTHKAKEAGLGLALGTCFVEQADQKCYNQIRFYKTDGEYLGFHSKTLTCGSLTDPPKGEINHYTVSPLKIFDYDNVQVGGLICNDLWANPECTPIDDPHLTQQLSDMGAKIIFHAVNGGRSENEWSDVAWQYHSSNLRMRAKAGKTWIVTVDNCHPAEIRCSSPSGVINPQGEWACQVESKGEQFFNYTIRL</sequence>
<evidence type="ECO:0000259" key="2">
    <source>
        <dbReference type="PROSITE" id="PS50263"/>
    </source>
</evidence>
<keyword evidence="1" id="KW-0378">Hydrolase</keyword>
<accession>A0A382JKB1</accession>
<evidence type="ECO:0000256" key="1">
    <source>
        <dbReference type="ARBA" id="ARBA00022801"/>
    </source>
</evidence>
<dbReference type="PROSITE" id="PS50263">
    <property type="entry name" value="CN_HYDROLASE"/>
    <property type="match status" value="1"/>
</dbReference>
<dbReference type="InterPro" id="IPR036526">
    <property type="entry name" value="C-N_Hydrolase_sf"/>
</dbReference>
<dbReference type="AlphaFoldDB" id="A0A382JKB1"/>
<dbReference type="InterPro" id="IPR003010">
    <property type="entry name" value="C-N_Hydrolase"/>
</dbReference>
<feature type="domain" description="CN hydrolase" evidence="2">
    <location>
        <begin position="3"/>
        <end position="255"/>
    </location>
</feature>
<dbReference type="InterPro" id="IPR050345">
    <property type="entry name" value="Aliph_Amidase/BUP"/>
</dbReference>